<proteinExistence type="predicted"/>
<feature type="region of interest" description="Disordered" evidence="1">
    <location>
        <begin position="1"/>
        <end position="35"/>
    </location>
</feature>
<protein>
    <submittedName>
        <fullName evidence="2">Uncharacterized protein</fullName>
    </submittedName>
</protein>
<evidence type="ECO:0000256" key="1">
    <source>
        <dbReference type="SAM" id="MobiDB-lite"/>
    </source>
</evidence>
<name>A0A6A5ZUG5_9PLEO</name>
<reference evidence="2" key="1">
    <citation type="journal article" date="2020" name="Stud. Mycol.">
        <title>101 Dothideomycetes genomes: a test case for predicting lifestyles and emergence of pathogens.</title>
        <authorList>
            <person name="Haridas S."/>
            <person name="Albert R."/>
            <person name="Binder M."/>
            <person name="Bloem J."/>
            <person name="Labutti K."/>
            <person name="Salamov A."/>
            <person name="Andreopoulos B."/>
            <person name="Baker S."/>
            <person name="Barry K."/>
            <person name="Bills G."/>
            <person name="Bluhm B."/>
            <person name="Cannon C."/>
            <person name="Castanera R."/>
            <person name="Culley D."/>
            <person name="Daum C."/>
            <person name="Ezra D."/>
            <person name="Gonzalez J."/>
            <person name="Henrissat B."/>
            <person name="Kuo A."/>
            <person name="Liang C."/>
            <person name="Lipzen A."/>
            <person name="Lutzoni F."/>
            <person name="Magnuson J."/>
            <person name="Mondo S."/>
            <person name="Nolan M."/>
            <person name="Ohm R."/>
            <person name="Pangilinan J."/>
            <person name="Park H.-J."/>
            <person name="Ramirez L."/>
            <person name="Alfaro M."/>
            <person name="Sun H."/>
            <person name="Tritt A."/>
            <person name="Yoshinaga Y."/>
            <person name="Zwiers L.-H."/>
            <person name="Turgeon B."/>
            <person name="Goodwin S."/>
            <person name="Spatafora J."/>
            <person name="Crous P."/>
            <person name="Grigoriev I."/>
        </authorList>
    </citation>
    <scope>NUCLEOTIDE SEQUENCE</scope>
    <source>
        <strain evidence="2">CBS 627.86</strain>
    </source>
</reference>
<dbReference type="Proteomes" id="UP000799770">
    <property type="component" value="Unassembled WGS sequence"/>
</dbReference>
<evidence type="ECO:0000313" key="2">
    <source>
        <dbReference type="EMBL" id="KAF2122624.1"/>
    </source>
</evidence>
<accession>A0A6A5ZUG5</accession>
<evidence type="ECO:0000313" key="3">
    <source>
        <dbReference type="Proteomes" id="UP000799770"/>
    </source>
</evidence>
<gene>
    <name evidence="2" type="ORF">BDV96DRAFT_3290</name>
</gene>
<feature type="region of interest" description="Disordered" evidence="1">
    <location>
        <begin position="168"/>
        <end position="200"/>
    </location>
</feature>
<feature type="compositionally biased region" description="Basic and acidic residues" evidence="1">
    <location>
        <begin position="191"/>
        <end position="200"/>
    </location>
</feature>
<dbReference type="EMBL" id="ML977310">
    <property type="protein sequence ID" value="KAF2122624.1"/>
    <property type="molecule type" value="Genomic_DNA"/>
</dbReference>
<sequence length="221" mass="24166">MRESIRQSLRGEISTREDANSSRRGKGYSDTSAGESGCSAYRRNLEKARGPLAEQLLASVVRQESGSVRAGKANVCPCWRRGCGYSGELLRRAGRVEQHELFLLLRRRLSPAALLLGVGEFARASAGSRQARIGGRHSVGESNWQALTSRGGDWPTRNPRGLQLEGQKLGKRRRALTSDLRDASPPASKKSVNEGREDARNVTQVARALTMMAEQRAAPRA</sequence>
<dbReference type="AlphaFoldDB" id="A0A6A5ZUG5"/>
<keyword evidence="3" id="KW-1185">Reference proteome</keyword>
<organism evidence="2 3">
    <name type="scientific">Lophiotrema nucula</name>
    <dbReference type="NCBI Taxonomy" id="690887"/>
    <lineage>
        <taxon>Eukaryota</taxon>
        <taxon>Fungi</taxon>
        <taxon>Dikarya</taxon>
        <taxon>Ascomycota</taxon>
        <taxon>Pezizomycotina</taxon>
        <taxon>Dothideomycetes</taxon>
        <taxon>Pleosporomycetidae</taxon>
        <taxon>Pleosporales</taxon>
        <taxon>Lophiotremataceae</taxon>
        <taxon>Lophiotrema</taxon>
    </lineage>
</organism>